<evidence type="ECO:0000256" key="3">
    <source>
        <dbReference type="ARBA" id="ARBA00024667"/>
    </source>
</evidence>
<name>R9NXA6_PSEHS</name>
<dbReference type="GO" id="GO:0006457">
    <property type="term" value="P:protein folding"/>
    <property type="evidence" value="ECO:0007669"/>
    <property type="project" value="InterPro"/>
</dbReference>
<dbReference type="Gene3D" id="1.10.287.370">
    <property type="match status" value="1"/>
</dbReference>
<dbReference type="EMBL" id="DF238773">
    <property type="protein sequence ID" value="GAC93224.1"/>
    <property type="molecule type" value="Genomic_DNA"/>
</dbReference>
<evidence type="ECO:0000256" key="4">
    <source>
        <dbReference type="SAM" id="Coils"/>
    </source>
</evidence>
<comment type="function">
    <text evidence="3">Binds specifically to cytosolic chaperonin (c-CPN) and transfers target proteins to it. Binds to nascent polypeptide chain and promotes folding in an environment in which there are many competing pathways for nonnative proteins.</text>
</comment>
<dbReference type="InterPro" id="IPR002777">
    <property type="entry name" value="PFD_beta-like"/>
</dbReference>
<reference evidence="8" key="1">
    <citation type="journal article" date="2013" name="Genome Announc.">
        <title>Draft genome sequence of the basidiomycetous yeast-like fungus Pseudozyma hubeiensis SY62, which produces an abundant amount of the biosurfactant mannosylerythritol lipids.</title>
        <authorList>
            <person name="Konishi M."/>
            <person name="Hatada Y."/>
            <person name="Horiuchi J."/>
        </authorList>
    </citation>
    <scope>NUCLEOTIDE SEQUENCE [LARGE SCALE GENOMIC DNA]</scope>
    <source>
        <strain evidence="8">SY62</strain>
    </source>
</reference>
<protein>
    <submittedName>
        <fullName evidence="7">Prefoldin</fullName>
    </submittedName>
</protein>
<evidence type="ECO:0000256" key="2">
    <source>
        <dbReference type="ARBA" id="ARBA00023186"/>
    </source>
</evidence>
<feature type="coiled-coil region" evidence="4">
    <location>
        <begin position="109"/>
        <end position="183"/>
    </location>
</feature>
<evidence type="ECO:0000313" key="7">
    <source>
        <dbReference type="EMBL" id="GAC93224.1"/>
    </source>
</evidence>
<evidence type="ECO:0000313" key="8">
    <source>
        <dbReference type="Proteomes" id="UP000014071"/>
    </source>
</evidence>
<dbReference type="GeneID" id="24106090"/>
<dbReference type="STRING" id="1305764.R9NXA6"/>
<gene>
    <name evidence="7" type="ORF">PHSY_000787</name>
</gene>
<sequence>MVGIRAAQKASSTSHSSIFASIGRAVRCCSNFGIRFFFVTAAFTLRSSLFVVITITHITRHHRTSLKMRMLSEQEANEIEVTWEDQQSINAFSRLNSTYSDLLEDLRLRREERESLDDLSLELELADEDEAVLYKIADTFVSLPHEQAMERLESDKEHADGEIEKLQSEADRYEEEMKGLKVKLYAKFGDNISKWSEHIGHDIKKQADTMISSTLMQTSKEISSDFKLNLTIISCTCTLTNHHNPKPAFHLSSTSTETSPNHIIASKPHLQHTL</sequence>
<evidence type="ECO:0000256" key="6">
    <source>
        <dbReference type="SAM" id="Phobius"/>
    </source>
</evidence>
<dbReference type="GO" id="GO:0005737">
    <property type="term" value="C:cytoplasm"/>
    <property type="evidence" value="ECO:0007669"/>
    <property type="project" value="TreeGrafter"/>
</dbReference>
<feature type="region of interest" description="Disordered" evidence="5">
    <location>
        <begin position="251"/>
        <end position="274"/>
    </location>
</feature>
<feature type="compositionally biased region" description="Polar residues" evidence="5">
    <location>
        <begin position="251"/>
        <end position="261"/>
    </location>
</feature>
<keyword evidence="6" id="KW-0472">Membrane</keyword>
<dbReference type="HOGENOM" id="CLU_1016078_0_0_1"/>
<dbReference type="OrthoDB" id="10250441at2759"/>
<dbReference type="InterPro" id="IPR016661">
    <property type="entry name" value="PFDN4"/>
</dbReference>
<keyword evidence="2" id="KW-0143">Chaperone</keyword>
<dbReference type="AlphaFoldDB" id="R9NXA6"/>
<dbReference type="GO" id="GO:0016272">
    <property type="term" value="C:prefoldin complex"/>
    <property type="evidence" value="ECO:0007669"/>
    <property type="project" value="InterPro"/>
</dbReference>
<comment type="similarity">
    <text evidence="1">Belongs to the prefoldin subunit beta family.</text>
</comment>
<evidence type="ECO:0000256" key="5">
    <source>
        <dbReference type="SAM" id="MobiDB-lite"/>
    </source>
</evidence>
<feature type="transmembrane region" description="Helical" evidence="6">
    <location>
        <begin position="36"/>
        <end position="59"/>
    </location>
</feature>
<keyword evidence="4" id="KW-0175">Coiled coil</keyword>
<keyword evidence="8" id="KW-1185">Reference proteome</keyword>
<evidence type="ECO:0000256" key="1">
    <source>
        <dbReference type="ARBA" id="ARBA00008045"/>
    </source>
</evidence>
<dbReference type="Pfam" id="PF01920">
    <property type="entry name" value="Prefoldin_2"/>
    <property type="match status" value="1"/>
</dbReference>
<dbReference type="RefSeq" id="XP_012186811.1">
    <property type="nucleotide sequence ID" value="XM_012331421.1"/>
</dbReference>
<dbReference type="CDD" id="cd23165">
    <property type="entry name" value="Prefoldin_4"/>
    <property type="match status" value="1"/>
</dbReference>
<dbReference type="InterPro" id="IPR009053">
    <property type="entry name" value="Prefoldin"/>
</dbReference>
<keyword evidence="6" id="KW-1133">Transmembrane helix</keyword>
<organism evidence="7 8">
    <name type="scientific">Pseudozyma hubeiensis (strain SY62)</name>
    <name type="common">Yeast</name>
    <dbReference type="NCBI Taxonomy" id="1305764"/>
    <lineage>
        <taxon>Eukaryota</taxon>
        <taxon>Fungi</taxon>
        <taxon>Dikarya</taxon>
        <taxon>Basidiomycota</taxon>
        <taxon>Ustilaginomycotina</taxon>
        <taxon>Ustilaginomycetes</taxon>
        <taxon>Ustilaginales</taxon>
        <taxon>Ustilaginaceae</taxon>
        <taxon>Pseudozyma</taxon>
    </lineage>
</organism>
<accession>R9NXA6</accession>
<dbReference type="PANTHER" id="PTHR21100">
    <property type="entry name" value="PREFOLDIN SUBUNIT 4"/>
    <property type="match status" value="1"/>
</dbReference>
<dbReference type="Proteomes" id="UP000014071">
    <property type="component" value="Unassembled WGS sequence"/>
</dbReference>
<dbReference type="SUPFAM" id="SSF46579">
    <property type="entry name" value="Prefoldin"/>
    <property type="match status" value="1"/>
</dbReference>
<keyword evidence="6" id="KW-0812">Transmembrane</keyword>
<dbReference type="PANTHER" id="PTHR21100:SF9">
    <property type="entry name" value="PREFOLDIN SUBUNIT 4"/>
    <property type="match status" value="1"/>
</dbReference>
<dbReference type="FunFam" id="1.10.287.370:FF:000005">
    <property type="entry name" value="Prefoldin subunit 4"/>
    <property type="match status" value="1"/>
</dbReference>
<dbReference type="eggNOG" id="KOG1760">
    <property type="taxonomic scope" value="Eukaryota"/>
</dbReference>
<dbReference type="GO" id="GO:0051082">
    <property type="term" value="F:unfolded protein binding"/>
    <property type="evidence" value="ECO:0007669"/>
    <property type="project" value="InterPro"/>
</dbReference>
<proteinExistence type="inferred from homology"/>